<gene>
    <name evidence="2" type="ORF">S01H4_42200</name>
</gene>
<organism evidence="2">
    <name type="scientific">marine sediment metagenome</name>
    <dbReference type="NCBI Taxonomy" id="412755"/>
    <lineage>
        <taxon>unclassified sequences</taxon>
        <taxon>metagenomes</taxon>
        <taxon>ecological metagenomes</taxon>
    </lineage>
</organism>
<accession>X1D7Y8</accession>
<evidence type="ECO:0000256" key="1">
    <source>
        <dbReference type="SAM" id="MobiDB-lite"/>
    </source>
</evidence>
<dbReference type="EMBL" id="BART01023155">
    <property type="protein sequence ID" value="GAH04400.1"/>
    <property type="molecule type" value="Genomic_DNA"/>
</dbReference>
<sequence>MIYVKIPGKNQYVPVSKVHEHTDRNEYVVSVEDRSKGVGMVNGKVFEWAMSTPPGIDEITPFSKSSYRKLKPPSNLIRRPRGMGQILGSGRGKGRGKG</sequence>
<protein>
    <submittedName>
        <fullName evidence="2">Uncharacterized protein</fullName>
    </submittedName>
</protein>
<comment type="caution">
    <text evidence="2">The sequence shown here is derived from an EMBL/GenBank/DDBJ whole genome shotgun (WGS) entry which is preliminary data.</text>
</comment>
<feature type="non-terminal residue" evidence="2">
    <location>
        <position position="98"/>
    </location>
</feature>
<proteinExistence type="predicted"/>
<reference evidence="2" key="1">
    <citation type="journal article" date="2014" name="Front. Microbiol.">
        <title>High frequency of phylogenetically diverse reductive dehalogenase-homologous genes in deep subseafloor sedimentary metagenomes.</title>
        <authorList>
            <person name="Kawai M."/>
            <person name="Futagami T."/>
            <person name="Toyoda A."/>
            <person name="Takaki Y."/>
            <person name="Nishi S."/>
            <person name="Hori S."/>
            <person name="Arai W."/>
            <person name="Tsubouchi T."/>
            <person name="Morono Y."/>
            <person name="Uchiyama I."/>
            <person name="Ito T."/>
            <person name="Fujiyama A."/>
            <person name="Inagaki F."/>
            <person name="Takami H."/>
        </authorList>
    </citation>
    <scope>NUCLEOTIDE SEQUENCE</scope>
    <source>
        <strain evidence="2">Expedition CK06-06</strain>
    </source>
</reference>
<evidence type="ECO:0000313" key="2">
    <source>
        <dbReference type="EMBL" id="GAH04400.1"/>
    </source>
</evidence>
<feature type="region of interest" description="Disordered" evidence="1">
    <location>
        <begin position="70"/>
        <end position="98"/>
    </location>
</feature>
<name>X1D7Y8_9ZZZZ</name>
<dbReference type="AlphaFoldDB" id="X1D7Y8"/>